<dbReference type="Proteomes" id="UP001246858">
    <property type="component" value="Unassembled WGS sequence"/>
</dbReference>
<organism evidence="1 2">
    <name type="scientific">Pedobacter africanus</name>
    <dbReference type="NCBI Taxonomy" id="151894"/>
    <lineage>
        <taxon>Bacteria</taxon>
        <taxon>Pseudomonadati</taxon>
        <taxon>Bacteroidota</taxon>
        <taxon>Sphingobacteriia</taxon>
        <taxon>Sphingobacteriales</taxon>
        <taxon>Sphingobacteriaceae</taxon>
        <taxon>Pedobacter</taxon>
    </lineage>
</organism>
<proteinExistence type="predicted"/>
<evidence type="ECO:0000313" key="1">
    <source>
        <dbReference type="EMBL" id="MDR6784505.1"/>
    </source>
</evidence>
<name>A0ACC6KZ88_9SPHI</name>
<protein>
    <submittedName>
        <fullName evidence="1">TonB-linked SusC/RagA family outer membrane protein</fullName>
    </submittedName>
</protein>
<dbReference type="EMBL" id="JAVDTF010000002">
    <property type="protein sequence ID" value="MDR6784505.1"/>
    <property type="molecule type" value="Genomic_DNA"/>
</dbReference>
<gene>
    <name evidence="1" type="ORF">J2X78_003070</name>
</gene>
<comment type="caution">
    <text evidence="1">The sequence shown here is derived from an EMBL/GenBank/DDBJ whole genome shotgun (WGS) entry which is preliminary data.</text>
</comment>
<accession>A0ACC6KZ88</accession>
<keyword evidence="2" id="KW-1185">Reference proteome</keyword>
<evidence type="ECO:0000313" key="2">
    <source>
        <dbReference type="Proteomes" id="UP001246858"/>
    </source>
</evidence>
<reference evidence="1" key="1">
    <citation type="submission" date="2023-07" db="EMBL/GenBank/DDBJ databases">
        <title>Sorghum-associated microbial communities from plants grown in Nebraska, USA.</title>
        <authorList>
            <person name="Schachtman D."/>
        </authorList>
    </citation>
    <scope>NUCLEOTIDE SEQUENCE</scope>
    <source>
        <strain evidence="1">2697</strain>
    </source>
</reference>
<sequence length="1225" mass="137443">MNYFLFHKDEGRCAAPREQLKLTTLSTLPILIKFLLVLSVFLSLQLFNELKAQTVSLDLKNASFVKATEAISKQTKYDFSYNDRILKKTKPVTLKLTNEPLASALKKLFATQPLSYEIKDGVIIIYDNKSDLVSPSTGFDSPVTGKVTTGDGKALDGATIKVKGSDYSTRTDKNGNFVIPGKYANETLEIRMIGYATLEIGAQRARVVTLNMQASELNEVNVVVKTGYQDIDRRKLTSAVTTIKMDDILTPGINTIDKLLEGRVPGMILMQNSGQVGAAPKMRIRGTSTILGNREPLWVLDGIVLTDPVNVDPAQINDLDFVNLLGNAISGLNPEDIEQIDVLKDASATALYGAKAGNGVIVITTKKGKIGKPMISYSMTSGFARRPRYSDRGMYMMNSAERMDVSKEMVERKMQYNSVTQWAGYEAILQDYYAGGVSYDEFKRQSDYYAGINTDWMGLLTRDAFSQTHTLSLSGGSPDVKYYSSIGYQNENGVIKGENNKRYSAMLNITADYKKFMAQISFTGNYSIRNYAPADLGIMNYAYNTSRTIPAYNPDGSLFYYPRTNTFNLNYNYNILNERDNSNDQSEGIGANIKGVLRYRAFKGFDVEGIFAYGITNTNRELYYTKNSYYIFKLRSDQTARNDMAPIGGELTKNETRNNNYTARLQSNYTTTLGEAGKHVLTFAAGIEAKSSEYKGFNIARRGYFPEMGGYFDYIPSATYTGYYQQWMQDKLALGTFDRTLTNELAWYGTGGYSWDNRYMLNVHIRGEQSNLFGRRSNNSFLPIWAVSGRWNMKNDIVQDVSWVNDLALKGSWGWQGNMLPGQGANMVIQQQPVTNGYYNSQYSTIKNFPNPDLRWERTASSNAELEFSLFGAKLNGSVGFFYKKTKDAFLNKVVSEINGVQTYVINSGTLENKGVELTFRITAIDDAGLNKARRGFVWRFDPQLGQVLNKVLNRVINNRNNVLLDNVTYNNFLDGSIQLAGKPINTFYSYKFKGLSPVDGSPIFYGAEAELADQYRNQYSQMKKEDVYLAVMSESGRREPFIQGGISNYFGYRNFGLSFNVTYSLGNKIRMLKIASGYGTNIAYPQQNLRKEFVYRWRRPGDEAYTNIPGLQADNLVNQPWWSVYPASQYQFAGSVYDMYDNSDIRLVSGDHVKLQSASFRYNVPEAFAKKLGLGTAYLSITGTNLFILSNKMLKGQDPSQSGSAPNINLSVRPTYTGSINVSF</sequence>